<sequence length="398" mass="42499">MVLATAGKHSATHAVAAVYIHIPFCERKCEYCDFVSVAGAKGQHQYVASLRAELRALGAALDGSVIDTVFCGGGTPGLLDLRLMGELMDEVRASFTLGADPEITLEINPSSSSEQRAHAWRAAGFNRVSVGVQSTHGDVLGFLGRVHDAGRALAAIAEVRAAGFANVSGDLIYAVPGLDDKRWEESLHRLVDAGPDHISCYELTVEAGTPLHRAVAAGRARVVDADSALRQHHIAVHSLESAGYEHYEVSNFARRGMRCAHNLVYWRNNHYAAAGVGAHGHLPASLAPAFALQPPPGALSFRYQHGRAIEAYVAGVARSPLTVRNLEWVDATMRAEESIMLGLRLREGVRLEGTGMAAEARALVAGGFLEVLGMQARATPRGEDVLNQLAVRLAAHCT</sequence>
<dbReference type="InterPro" id="IPR058240">
    <property type="entry name" value="rSAM_sf"/>
</dbReference>
<comment type="function">
    <text evidence="9">Probably acts as a heme chaperone, transferring heme to an unknown acceptor. Binds one molecule of heme per monomer, possibly covalently. Binds 1 [4Fe-4S] cluster. The cluster is coordinated with 3 cysteines and an exchangeable S-adenosyl-L-methionine.</text>
</comment>
<dbReference type="Proteomes" id="UP000614410">
    <property type="component" value="Unassembled WGS sequence"/>
</dbReference>
<dbReference type="GO" id="GO:0006779">
    <property type="term" value="P:porphyrin-containing compound biosynthetic process"/>
    <property type="evidence" value="ECO:0007669"/>
    <property type="project" value="InterPro"/>
</dbReference>
<evidence type="ECO:0000256" key="8">
    <source>
        <dbReference type="ARBA" id="ARBA00023186"/>
    </source>
</evidence>
<dbReference type="InterPro" id="IPR006638">
    <property type="entry name" value="Elp3/MiaA/NifB-like_rSAM"/>
</dbReference>
<evidence type="ECO:0000256" key="5">
    <source>
        <dbReference type="ARBA" id="ARBA00022723"/>
    </source>
</evidence>
<dbReference type="GO" id="GO:0051539">
    <property type="term" value="F:4 iron, 4 sulfur cluster binding"/>
    <property type="evidence" value="ECO:0007669"/>
    <property type="project" value="UniProtKB-UniRule"/>
</dbReference>
<keyword evidence="5 9" id="KW-0479">Metal-binding</keyword>
<keyword evidence="7 9" id="KW-0411">Iron-sulfur</keyword>
<name>A0A934KT69_9BACT</name>
<feature type="domain" description="Radical SAM core" evidence="10">
    <location>
        <begin position="10"/>
        <end position="245"/>
    </location>
</feature>
<dbReference type="PANTHER" id="PTHR13932">
    <property type="entry name" value="COPROPORPHYRINIGEN III OXIDASE"/>
    <property type="match status" value="1"/>
</dbReference>
<dbReference type="SUPFAM" id="SSF102114">
    <property type="entry name" value="Radical SAM enzymes"/>
    <property type="match status" value="1"/>
</dbReference>
<evidence type="ECO:0000259" key="10">
    <source>
        <dbReference type="PROSITE" id="PS51918"/>
    </source>
</evidence>
<keyword evidence="4 9" id="KW-0949">S-adenosyl-L-methionine</keyword>
<comment type="caution">
    <text evidence="11">The sequence shown here is derived from an EMBL/GenBank/DDBJ whole genome shotgun (WGS) entry which is preliminary data.</text>
</comment>
<gene>
    <name evidence="11" type="primary">hemW</name>
    <name evidence="11" type="ORF">JF887_14765</name>
</gene>
<dbReference type="SFLD" id="SFLDG01065">
    <property type="entry name" value="anaerobic_coproporphyrinogen-I"/>
    <property type="match status" value="1"/>
</dbReference>
<dbReference type="SMART" id="SM00729">
    <property type="entry name" value="Elp3"/>
    <property type="match status" value="1"/>
</dbReference>
<evidence type="ECO:0000256" key="9">
    <source>
        <dbReference type="RuleBase" id="RU364116"/>
    </source>
</evidence>
<dbReference type="InterPro" id="IPR007197">
    <property type="entry name" value="rSAM"/>
</dbReference>
<dbReference type="Gene3D" id="3.20.20.70">
    <property type="entry name" value="Aldolase class I"/>
    <property type="match status" value="1"/>
</dbReference>
<comment type="subcellular location">
    <subcellularLocation>
        <location evidence="9">Cytoplasm</location>
    </subcellularLocation>
</comment>
<evidence type="ECO:0000313" key="11">
    <source>
        <dbReference type="EMBL" id="MBJ7610667.1"/>
    </source>
</evidence>
<comment type="similarity">
    <text evidence="1">Belongs to the anaerobic coproporphyrinogen-III oxidase family. HemW subfamily.</text>
</comment>
<dbReference type="SFLD" id="SFLDS00029">
    <property type="entry name" value="Radical_SAM"/>
    <property type="match status" value="1"/>
</dbReference>
<accession>A0A934KT69</accession>
<dbReference type="SFLD" id="SFLDF00562">
    <property type="entry name" value="HemN-like__clustered_with_heat"/>
    <property type="match status" value="1"/>
</dbReference>
<dbReference type="PANTHER" id="PTHR13932:SF5">
    <property type="entry name" value="RADICAL S-ADENOSYL METHIONINE DOMAIN-CONTAINING PROTEIN 1, MITOCHONDRIAL"/>
    <property type="match status" value="1"/>
</dbReference>
<keyword evidence="6 9" id="KW-0408">Iron</keyword>
<evidence type="ECO:0000256" key="2">
    <source>
        <dbReference type="ARBA" id="ARBA00017228"/>
    </source>
</evidence>
<dbReference type="SFLD" id="SFLDG01082">
    <property type="entry name" value="B12-binding_domain_containing"/>
    <property type="match status" value="1"/>
</dbReference>
<evidence type="ECO:0000256" key="3">
    <source>
        <dbReference type="ARBA" id="ARBA00022617"/>
    </source>
</evidence>
<dbReference type="SFLD" id="SFLDF00288">
    <property type="entry name" value="HemN-like__clustered_with_nucl"/>
    <property type="match status" value="1"/>
</dbReference>
<dbReference type="NCBIfam" id="TIGR00539">
    <property type="entry name" value="hemN_rel"/>
    <property type="match status" value="1"/>
</dbReference>
<dbReference type="GO" id="GO:0004109">
    <property type="term" value="F:coproporphyrinogen oxidase activity"/>
    <property type="evidence" value="ECO:0007669"/>
    <property type="project" value="InterPro"/>
</dbReference>
<keyword evidence="9" id="KW-0963">Cytoplasm</keyword>
<dbReference type="AlphaFoldDB" id="A0A934KT69"/>
<evidence type="ECO:0000256" key="7">
    <source>
        <dbReference type="ARBA" id="ARBA00023014"/>
    </source>
</evidence>
<dbReference type="InterPro" id="IPR034505">
    <property type="entry name" value="Coproporphyrinogen-III_oxidase"/>
</dbReference>
<keyword evidence="8 9" id="KW-0143">Chaperone</keyword>
<protein>
    <recommendedName>
        <fullName evidence="2 9">Heme chaperone HemW</fullName>
    </recommendedName>
</protein>
<dbReference type="Pfam" id="PF04055">
    <property type="entry name" value="Radical_SAM"/>
    <property type="match status" value="1"/>
</dbReference>
<evidence type="ECO:0000256" key="6">
    <source>
        <dbReference type="ARBA" id="ARBA00023004"/>
    </source>
</evidence>
<evidence type="ECO:0000313" key="12">
    <source>
        <dbReference type="Proteomes" id="UP000614410"/>
    </source>
</evidence>
<proteinExistence type="inferred from homology"/>
<dbReference type="GO" id="GO:0046872">
    <property type="term" value="F:metal ion binding"/>
    <property type="evidence" value="ECO:0007669"/>
    <property type="project" value="UniProtKB-UniRule"/>
</dbReference>
<keyword evidence="9" id="KW-0004">4Fe-4S</keyword>
<evidence type="ECO:0000256" key="4">
    <source>
        <dbReference type="ARBA" id="ARBA00022691"/>
    </source>
</evidence>
<organism evidence="11 12">
    <name type="scientific">Candidatus Amunia macphersoniae</name>
    <dbReference type="NCBI Taxonomy" id="3127014"/>
    <lineage>
        <taxon>Bacteria</taxon>
        <taxon>Bacillati</taxon>
        <taxon>Candidatus Dormiibacterota</taxon>
        <taxon>Candidatus Dormibacteria</taxon>
        <taxon>Candidatus Aeolococcales</taxon>
        <taxon>Candidatus Aeolococcaceae</taxon>
        <taxon>Candidatus Amunia</taxon>
    </lineage>
</organism>
<reference evidence="11 12" key="1">
    <citation type="submission" date="2020-10" db="EMBL/GenBank/DDBJ databases">
        <title>Ca. Dormibacterota MAGs.</title>
        <authorList>
            <person name="Montgomery K."/>
        </authorList>
    </citation>
    <scope>NUCLEOTIDE SEQUENCE [LARGE SCALE GENOMIC DNA]</scope>
    <source>
        <strain evidence="11">Mitchell_Peninsula_5</strain>
    </source>
</reference>
<dbReference type="GO" id="GO:0005737">
    <property type="term" value="C:cytoplasm"/>
    <property type="evidence" value="ECO:0007669"/>
    <property type="project" value="UniProtKB-SubCell"/>
</dbReference>
<dbReference type="InterPro" id="IPR004559">
    <property type="entry name" value="HemW-like"/>
</dbReference>
<dbReference type="PROSITE" id="PS51918">
    <property type="entry name" value="RADICAL_SAM"/>
    <property type="match status" value="1"/>
</dbReference>
<keyword evidence="3 9" id="KW-0349">Heme</keyword>
<dbReference type="EMBL" id="JAEKNN010000072">
    <property type="protein sequence ID" value="MBJ7610667.1"/>
    <property type="molecule type" value="Genomic_DNA"/>
</dbReference>
<dbReference type="InterPro" id="IPR013785">
    <property type="entry name" value="Aldolase_TIM"/>
</dbReference>
<evidence type="ECO:0000256" key="1">
    <source>
        <dbReference type="ARBA" id="ARBA00006100"/>
    </source>
</evidence>